<dbReference type="InterPro" id="IPR047655">
    <property type="entry name" value="Transpos_IS630-like"/>
</dbReference>
<dbReference type="STRING" id="1925591.BI308_25625"/>
<keyword evidence="4" id="KW-1185">Reference proteome</keyword>
<evidence type="ECO:0000259" key="2">
    <source>
        <dbReference type="Pfam" id="PF13592"/>
    </source>
</evidence>
<dbReference type="AlphaFoldDB" id="A0A1L9QFK3"/>
<dbReference type="Pfam" id="PF13592">
    <property type="entry name" value="HTH_33"/>
    <property type="match status" value="1"/>
</dbReference>
<dbReference type="InterPro" id="IPR036397">
    <property type="entry name" value="RNaseH_sf"/>
</dbReference>
<evidence type="ECO:0000259" key="1">
    <source>
        <dbReference type="Pfam" id="PF13358"/>
    </source>
</evidence>
<dbReference type="GO" id="GO:0003676">
    <property type="term" value="F:nucleic acid binding"/>
    <property type="evidence" value="ECO:0007669"/>
    <property type="project" value="InterPro"/>
</dbReference>
<comment type="caution">
    <text evidence="3">The sequence shown here is derived from an EMBL/GenBank/DDBJ whole genome shotgun (WGS) entry which is preliminary data.</text>
</comment>
<name>A0A1L9QFK3_9CYAN</name>
<evidence type="ECO:0008006" key="5">
    <source>
        <dbReference type="Google" id="ProtNLM"/>
    </source>
</evidence>
<protein>
    <recommendedName>
        <fullName evidence="5">IS630 family transposase</fullName>
    </recommendedName>
</protein>
<dbReference type="Gene3D" id="3.30.420.10">
    <property type="entry name" value="Ribonuclease H-like superfamily/Ribonuclease H"/>
    <property type="match status" value="1"/>
</dbReference>
<dbReference type="EMBL" id="MLAW01000095">
    <property type="protein sequence ID" value="OJJ12530.1"/>
    <property type="molecule type" value="Genomic_DNA"/>
</dbReference>
<accession>A0A1L9QFK3</accession>
<dbReference type="InterPro" id="IPR038717">
    <property type="entry name" value="Tc1-like_DDE_dom"/>
</dbReference>
<gene>
    <name evidence="3" type="ORF">BI308_25625</name>
</gene>
<organism evidence="3 4">
    <name type="scientific">Roseofilum reptotaenium AO1-A</name>
    <dbReference type="NCBI Taxonomy" id="1925591"/>
    <lineage>
        <taxon>Bacteria</taxon>
        <taxon>Bacillati</taxon>
        <taxon>Cyanobacteriota</taxon>
        <taxon>Cyanophyceae</taxon>
        <taxon>Desertifilales</taxon>
        <taxon>Desertifilaceae</taxon>
        <taxon>Roseofilum</taxon>
    </lineage>
</organism>
<feature type="domain" description="Tc1-like transposase DDE" evidence="1">
    <location>
        <begin position="177"/>
        <end position="316"/>
    </location>
</feature>
<proteinExistence type="predicted"/>
<dbReference type="SUPFAM" id="SSF46689">
    <property type="entry name" value="Homeodomain-like"/>
    <property type="match status" value="1"/>
</dbReference>
<reference evidence="3" key="1">
    <citation type="submission" date="2016-10" db="EMBL/GenBank/DDBJ databases">
        <title>CRISPR-Cas defence system in Roseofilum reptotaenium: evidence of a bacteriophage-cyanobacterium arms race in the coral black band disease.</title>
        <authorList>
            <person name="Buerger P."/>
            <person name="Wood-Charlson E.M."/>
            <person name="Weynberg K.D."/>
            <person name="Willis B."/>
            <person name="Van Oppen M.J."/>
        </authorList>
    </citation>
    <scope>NUCLEOTIDE SEQUENCE [LARGE SCALE GENOMIC DNA]</scope>
    <source>
        <strain evidence="3">AO1-A</strain>
    </source>
</reference>
<sequence length="355" mass="41960">MLELDKSSPEFKKLQELEEFLSNSKDLREWKRGQAIKLRLLCCAYQEIRVALGVSTSFIAQILRRYRSQGISGLKLGYMGSKSFLKSEEIGEIIEWLKLPERRNVSELERHIIEEYDVVFRSRESYYKILRKANLTWQKANKENPRKKPQVIEKRNKELAAILTARRSDIEAGRLVVYALDECHLQGDEICSYVWGDKQDRAVVKVDNDRDRQTYYGALNIRKKEFIVVPYKSGNGENTVQFVEKIKTRHFQEEILLIGDGAAYHRGEEMKKLLDKYNQGLLPKKWLIACECFAPYAPEENPVEGIWLQVKNFIRRFSYRCKNFKIVKRLFQFFFDMKLFNPPRLEKYDVFAQLI</sequence>
<dbReference type="Proteomes" id="UP000183940">
    <property type="component" value="Unassembled WGS sequence"/>
</dbReference>
<dbReference type="InterPro" id="IPR025959">
    <property type="entry name" value="Winged_HTH_dom"/>
</dbReference>
<evidence type="ECO:0000313" key="3">
    <source>
        <dbReference type="EMBL" id="OJJ12530.1"/>
    </source>
</evidence>
<evidence type="ECO:0000313" key="4">
    <source>
        <dbReference type="Proteomes" id="UP000183940"/>
    </source>
</evidence>
<dbReference type="InterPro" id="IPR009057">
    <property type="entry name" value="Homeodomain-like_sf"/>
</dbReference>
<dbReference type="NCBIfam" id="NF033545">
    <property type="entry name" value="transpos_IS630"/>
    <property type="match status" value="1"/>
</dbReference>
<feature type="domain" description="Winged helix-turn helix" evidence="2">
    <location>
        <begin position="102"/>
        <end position="158"/>
    </location>
</feature>
<dbReference type="Pfam" id="PF13358">
    <property type="entry name" value="DDE_3"/>
    <property type="match status" value="1"/>
</dbReference>